<reference evidence="6" key="1">
    <citation type="submission" date="2024-06" db="EMBL/GenBank/DDBJ databases">
        <title>Draft Genome Sequence of Deinococcus sonorensis Type Strain KR-87, a Biofilm Producing Representative of the Genus Deinococcus.</title>
        <authorList>
            <person name="Boren L.S."/>
            <person name="Grosso R.A."/>
            <person name="Hugenberg-Cox A.N."/>
            <person name="Hill J.T.E."/>
            <person name="Albert C.M."/>
            <person name="Tuohy J.M."/>
        </authorList>
    </citation>
    <scope>NUCLEOTIDE SEQUENCE</scope>
    <source>
        <strain evidence="6">KR-87</strain>
    </source>
</reference>
<dbReference type="Gene3D" id="1.10.10.10">
    <property type="entry name" value="Winged helix-like DNA-binding domain superfamily/Winged helix DNA-binding domain"/>
    <property type="match status" value="1"/>
</dbReference>
<dbReference type="Pfam" id="PF09339">
    <property type="entry name" value="HTH_IclR"/>
    <property type="match status" value="1"/>
</dbReference>
<dbReference type="Pfam" id="PF01614">
    <property type="entry name" value="IclR_C"/>
    <property type="match status" value="1"/>
</dbReference>
<dbReference type="PROSITE" id="PS51077">
    <property type="entry name" value="HTH_ICLR"/>
    <property type="match status" value="1"/>
</dbReference>
<accession>A0AAU7UCQ7</accession>
<evidence type="ECO:0000313" key="6">
    <source>
        <dbReference type="EMBL" id="XBV86291.1"/>
    </source>
</evidence>
<dbReference type="EMBL" id="CP158299">
    <property type="protein sequence ID" value="XBV86291.1"/>
    <property type="molecule type" value="Genomic_DNA"/>
</dbReference>
<dbReference type="PANTHER" id="PTHR30136:SF2">
    <property type="entry name" value="TRANSCRIPTIONAL REGULATOR ICLR"/>
    <property type="match status" value="1"/>
</dbReference>
<gene>
    <name evidence="6" type="ORF">ABOD76_08265</name>
</gene>
<keyword evidence="3" id="KW-0804">Transcription</keyword>
<dbReference type="Gene3D" id="3.30.450.40">
    <property type="match status" value="1"/>
</dbReference>
<evidence type="ECO:0000259" key="5">
    <source>
        <dbReference type="PROSITE" id="PS51078"/>
    </source>
</evidence>
<feature type="domain" description="HTH iclR-type" evidence="4">
    <location>
        <begin position="2"/>
        <end position="63"/>
    </location>
</feature>
<dbReference type="InterPro" id="IPR036388">
    <property type="entry name" value="WH-like_DNA-bd_sf"/>
</dbReference>
<dbReference type="PROSITE" id="PS51078">
    <property type="entry name" value="ICLR_ED"/>
    <property type="match status" value="1"/>
</dbReference>
<dbReference type="KEGG" id="dsc:ABOD76_08265"/>
<keyword evidence="2" id="KW-0238">DNA-binding</keyword>
<name>A0AAU7UCQ7_9DEIO</name>
<dbReference type="AlphaFoldDB" id="A0AAU7UCQ7"/>
<dbReference type="InterPro" id="IPR050707">
    <property type="entry name" value="HTH_MetabolicPath_Reg"/>
</dbReference>
<dbReference type="InterPro" id="IPR005471">
    <property type="entry name" value="Tscrpt_reg_IclR_N"/>
</dbReference>
<keyword evidence="1" id="KW-0805">Transcription regulation</keyword>
<dbReference type="InterPro" id="IPR029016">
    <property type="entry name" value="GAF-like_dom_sf"/>
</dbReference>
<proteinExistence type="predicted"/>
<dbReference type="PANTHER" id="PTHR30136">
    <property type="entry name" value="HELIX-TURN-HELIX TRANSCRIPTIONAL REGULATOR, ICLR FAMILY"/>
    <property type="match status" value="1"/>
</dbReference>
<feature type="domain" description="IclR-ED" evidence="5">
    <location>
        <begin position="62"/>
        <end position="249"/>
    </location>
</feature>
<dbReference type="InterPro" id="IPR014757">
    <property type="entry name" value="Tscrpt_reg_IclR_C"/>
</dbReference>
<dbReference type="SUPFAM" id="SSF46785">
    <property type="entry name" value="Winged helix' DNA-binding domain"/>
    <property type="match status" value="1"/>
</dbReference>
<dbReference type="SMART" id="SM00346">
    <property type="entry name" value="HTH_ICLR"/>
    <property type="match status" value="1"/>
</dbReference>
<dbReference type="InterPro" id="IPR036390">
    <property type="entry name" value="WH_DNA-bd_sf"/>
</dbReference>
<evidence type="ECO:0000256" key="3">
    <source>
        <dbReference type="ARBA" id="ARBA00023163"/>
    </source>
</evidence>
<evidence type="ECO:0000256" key="2">
    <source>
        <dbReference type="ARBA" id="ARBA00023125"/>
    </source>
</evidence>
<sequence length="249" mass="26946">MLSTVERAFQVLHLFTPLEPVWGATAVAGRLQVPKSCAHELLQTLVHLGVLDRLPRGQFRLGALNLLGALNAGHPWLPAARWAMHELARLSGEAAHLSVVQGGTLLHLEGVQAAGEPWPASRPARVPPQCSAMGKVLLCAWPWPDVERLIERQGLAGLTVNSIVTPDELQTELQRIRERGYAYDMEEAFPGVCCIAAPLRGPAGEVLAAISVSAPTDHFYQHKSRWRALLLEVCDHASRTLATPALAGA</sequence>
<dbReference type="GO" id="GO:0045892">
    <property type="term" value="P:negative regulation of DNA-templated transcription"/>
    <property type="evidence" value="ECO:0007669"/>
    <property type="project" value="TreeGrafter"/>
</dbReference>
<organism evidence="6">
    <name type="scientific">Deinococcus sonorensis KR-87</name>
    <dbReference type="NCBI Taxonomy" id="694439"/>
    <lineage>
        <taxon>Bacteria</taxon>
        <taxon>Thermotogati</taxon>
        <taxon>Deinococcota</taxon>
        <taxon>Deinococci</taxon>
        <taxon>Deinococcales</taxon>
        <taxon>Deinococcaceae</taxon>
        <taxon>Deinococcus</taxon>
    </lineage>
</organism>
<dbReference type="SUPFAM" id="SSF55781">
    <property type="entry name" value="GAF domain-like"/>
    <property type="match status" value="1"/>
</dbReference>
<dbReference type="RefSeq" id="WP_350244357.1">
    <property type="nucleotide sequence ID" value="NZ_CP158299.1"/>
</dbReference>
<dbReference type="GO" id="GO:0003677">
    <property type="term" value="F:DNA binding"/>
    <property type="evidence" value="ECO:0007669"/>
    <property type="project" value="UniProtKB-KW"/>
</dbReference>
<dbReference type="GO" id="GO:0003700">
    <property type="term" value="F:DNA-binding transcription factor activity"/>
    <property type="evidence" value="ECO:0007669"/>
    <property type="project" value="TreeGrafter"/>
</dbReference>
<evidence type="ECO:0000259" key="4">
    <source>
        <dbReference type="PROSITE" id="PS51077"/>
    </source>
</evidence>
<evidence type="ECO:0000256" key="1">
    <source>
        <dbReference type="ARBA" id="ARBA00023015"/>
    </source>
</evidence>
<protein>
    <submittedName>
        <fullName evidence="6">IclR family transcriptional regulator</fullName>
    </submittedName>
</protein>